<dbReference type="Pfam" id="PF13843">
    <property type="entry name" value="DDE_Tnp_1_7"/>
    <property type="match status" value="1"/>
</dbReference>
<dbReference type="AlphaFoldDB" id="A0A4C1VSU5"/>
<evidence type="ECO:0000259" key="1">
    <source>
        <dbReference type="Pfam" id="PF13843"/>
    </source>
</evidence>
<dbReference type="STRING" id="151549.A0A4C1VSU5"/>
<dbReference type="OrthoDB" id="118105at2759"/>
<evidence type="ECO:0000313" key="3">
    <source>
        <dbReference type="Proteomes" id="UP000299102"/>
    </source>
</evidence>
<evidence type="ECO:0000313" key="2">
    <source>
        <dbReference type="EMBL" id="GBP40875.1"/>
    </source>
</evidence>
<keyword evidence="3" id="KW-1185">Reference proteome</keyword>
<dbReference type="PANTHER" id="PTHR46599:SF3">
    <property type="entry name" value="PIGGYBAC TRANSPOSABLE ELEMENT-DERIVED PROTEIN 4"/>
    <property type="match status" value="1"/>
</dbReference>
<dbReference type="PANTHER" id="PTHR46599">
    <property type="entry name" value="PIGGYBAC TRANSPOSABLE ELEMENT-DERIVED PROTEIN 4"/>
    <property type="match status" value="1"/>
</dbReference>
<name>A0A4C1VSU5_EUMVA</name>
<sequence>MADCYCPGRQLSLDESMVLWRGRLLFRQYIKNKRHKYGLKLYMLTEPDGLILKFRVYAGSKDVEVTGKGHAEKIVLHLLEDFLEKGHEVYMDNYYNSVGLAKNLWKRKLIARELSDPP</sequence>
<reference evidence="2 3" key="1">
    <citation type="journal article" date="2019" name="Commun. Biol.">
        <title>The bagworm genome reveals a unique fibroin gene that provides high tensile strength.</title>
        <authorList>
            <person name="Kono N."/>
            <person name="Nakamura H."/>
            <person name="Ohtoshi R."/>
            <person name="Tomita M."/>
            <person name="Numata K."/>
            <person name="Arakawa K."/>
        </authorList>
    </citation>
    <scope>NUCLEOTIDE SEQUENCE [LARGE SCALE GENOMIC DNA]</scope>
</reference>
<dbReference type="EMBL" id="BGZK01000389">
    <property type="protein sequence ID" value="GBP40875.1"/>
    <property type="molecule type" value="Genomic_DNA"/>
</dbReference>
<dbReference type="InterPro" id="IPR029526">
    <property type="entry name" value="PGBD"/>
</dbReference>
<organism evidence="2 3">
    <name type="scientific">Eumeta variegata</name>
    <name type="common">Bagworm moth</name>
    <name type="synonym">Eumeta japonica</name>
    <dbReference type="NCBI Taxonomy" id="151549"/>
    <lineage>
        <taxon>Eukaryota</taxon>
        <taxon>Metazoa</taxon>
        <taxon>Ecdysozoa</taxon>
        <taxon>Arthropoda</taxon>
        <taxon>Hexapoda</taxon>
        <taxon>Insecta</taxon>
        <taxon>Pterygota</taxon>
        <taxon>Neoptera</taxon>
        <taxon>Endopterygota</taxon>
        <taxon>Lepidoptera</taxon>
        <taxon>Glossata</taxon>
        <taxon>Ditrysia</taxon>
        <taxon>Tineoidea</taxon>
        <taxon>Psychidae</taxon>
        <taxon>Oiketicinae</taxon>
        <taxon>Eumeta</taxon>
    </lineage>
</organism>
<comment type="caution">
    <text evidence="2">The sequence shown here is derived from an EMBL/GenBank/DDBJ whole genome shotgun (WGS) entry which is preliminary data.</text>
</comment>
<gene>
    <name evidence="2" type="primary">PGBD4</name>
    <name evidence="2" type="ORF">EVAR_88936_1</name>
</gene>
<dbReference type="Proteomes" id="UP000299102">
    <property type="component" value="Unassembled WGS sequence"/>
</dbReference>
<feature type="domain" description="PiggyBac transposable element-derived protein" evidence="1">
    <location>
        <begin position="1"/>
        <end position="109"/>
    </location>
</feature>
<accession>A0A4C1VSU5</accession>
<proteinExistence type="predicted"/>
<protein>
    <submittedName>
        <fullName evidence="2">PiggyBac transposable element-derived protein 4</fullName>
    </submittedName>
</protein>